<dbReference type="RefSeq" id="XP_016743164.1">
    <property type="nucleotide sequence ID" value="XM_016887675.1"/>
</dbReference>
<dbReference type="KEGG" id="ghi:107952421"/>
<gene>
    <name evidence="3" type="primary">LOC107952421</name>
</gene>
<dbReference type="PaxDb" id="3635-A0A1U8NYV7"/>
<accession>A0A1U8NYV7</accession>
<evidence type="ECO:0000313" key="2">
    <source>
        <dbReference type="Proteomes" id="UP000818029"/>
    </source>
</evidence>
<keyword evidence="2" id="KW-1185">Reference proteome</keyword>
<evidence type="ECO:0000256" key="1">
    <source>
        <dbReference type="SAM" id="MobiDB-lite"/>
    </source>
</evidence>
<dbReference type="PANTHER" id="PTHR48464">
    <property type="match status" value="1"/>
</dbReference>
<sequence>MLSGKDNSGFGWDEHRQMVVTKDAVWNYISSHKAVSQFRHHNFSYYDQFTSIYAKDRATGKDAQTTADIVEKINAEDVATTNNLEERNNYRGCEDDVSLDEMDVSATQSQPPKPNQRDSTSSKKKKKMDDGIEKNSTSITDATMLLGENIRIVGLELSRSIASEKVILESTQKLYLALCEVEGLTENERYRVLSKIPDHPTQMLIFFSLPSSVRLE</sequence>
<reference evidence="2" key="1">
    <citation type="journal article" date="2020" name="Nat. Genet.">
        <title>Genomic diversifications of five Gossypium allopolyploid species and their impact on cotton improvement.</title>
        <authorList>
            <person name="Chen Z.J."/>
            <person name="Sreedasyam A."/>
            <person name="Ando A."/>
            <person name="Song Q."/>
            <person name="De Santiago L.M."/>
            <person name="Hulse-Kemp A.M."/>
            <person name="Ding M."/>
            <person name="Ye W."/>
            <person name="Kirkbride R.C."/>
            <person name="Jenkins J."/>
            <person name="Plott C."/>
            <person name="Lovell J."/>
            <person name="Lin Y.M."/>
            <person name="Vaughn R."/>
            <person name="Liu B."/>
            <person name="Simpson S."/>
            <person name="Scheffler B.E."/>
            <person name="Wen L."/>
            <person name="Saski C.A."/>
            <person name="Grover C.E."/>
            <person name="Hu G."/>
            <person name="Conover J.L."/>
            <person name="Carlson J.W."/>
            <person name="Shu S."/>
            <person name="Boston L.B."/>
            <person name="Williams M."/>
            <person name="Peterson D.G."/>
            <person name="McGee K."/>
            <person name="Jones D.C."/>
            <person name="Wendel J.F."/>
            <person name="Stelly D.M."/>
            <person name="Grimwood J."/>
            <person name="Schmutz J."/>
        </authorList>
    </citation>
    <scope>NUCLEOTIDE SEQUENCE [LARGE SCALE GENOMIC DNA]</scope>
    <source>
        <strain evidence="2">cv. TM-1</strain>
    </source>
</reference>
<proteinExistence type="predicted"/>
<dbReference type="OrthoDB" id="618098at2759"/>
<evidence type="ECO:0000313" key="3">
    <source>
        <dbReference type="RefSeq" id="XP_016743164.1"/>
    </source>
</evidence>
<reference evidence="3" key="2">
    <citation type="submission" date="2025-08" db="UniProtKB">
        <authorList>
            <consortium name="RefSeq"/>
        </authorList>
    </citation>
    <scope>IDENTIFICATION</scope>
</reference>
<protein>
    <recommendedName>
        <fullName evidence="4">Myb/SANT-like domain-containing protein</fullName>
    </recommendedName>
</protein>
<evidence type="ECO:0008006" key="4">
    <source>
        <dbReference type="Google" id="ProtNLM"/>
    </source>
</evidence>
<dbReference type="Proteomes" id="UP000818029">
    <property type="component" value="Chromosome A02"/>
</dbReference>
<name>A0A1U8NYV7_GOSHI</name>
<dbReference type="PANTHER" id="PTHR48464:SF1">
    <property type="entry name" value="MYB_SANT-LIKE DOMAIN-CONTAINING PROTEIN"/>
    <property type="match status" value="1"/>
</dbReference>
<organism evidence="2 3">
    <name type="scientific">Gossypium hirsutum</name>
    <name type="common">Upland cotton</name>
    <name type="synonym">Gossypium mexicanum</name>
    <dbReference type="NCBI Taxonomy" id="3635"/>
    <lineage>
        <taxon>Eukaryota</taxon>
        <taxon>Viridiplantae</taxon>
        <taxon>Streptophyta</taxon>
        <taxon>Embryophyta</taxon>
        <taxon>Tracheophyta</taxon>
        <taxon>Spermatophyta</taxon>
        <taxon>Magnoliopsida</taxon>
        <taxon>eudicotyledons</taxon>
        <taxon>Gunneridae</taxon>
        <taxon>Pentapetalae</taxon>
        <taxon>rosids</taxon>
        <taxon>malvids</taxon>
        <taxon>Malvales</taxon>
        <taxon>Malvaceae</taxon>
        <taxon>Malvoideae</taxon>
        <taxon>Gossypium</taxon>
    </lineage>
</organism>
<dbReference type="STRING" id="3635.A0A1U8NYV7"/>
<feature type="region of interest" description="Disordered" evidence="1">
    <location>
        <begin position="103"/>
        <end position="134"/>
    </location>
</feature>
<dbReference type="GeneID" id="107952421"/>
<dbReference type="AlphaFoldDB" id="A0A1U8NYV7"/>